<dbReference type="Pfam" id="PF09825">
    <property type="entry name" value="BPL_N"/>
    <property type="match status" value="1"/>
</dbReference>
<dbReference type="Gene3D" id="3.40.50.880">
    <property type="match status" value="1"/>
</dbReference>
<comment type="caution">
    <text evidence="4">The sequence shown here is derived from an EMBL/GenBank/DDBJ whole genome shotgun (WGS) entry which is preliminary data.</text>
</comment>
<dbReference type="InterPro" id="IPR019197">
    <property type="entry name" value="Biotin-prot_ligase_N"/>
</dbReference>
<accession>A0A168F384</accession>
<comment type="similarity">
    <text evidence="1">Belongs to the biotin--protein ligase family.</text>
</comment>
<reference evidence="4 5" key="1">
    <citation type="journal article" date="2016" name="Genome Biol. Evol.">
        <title>Divergent and convergent evolution of fungal pathogenicity.</title>
        <authorList>
            <person name="Shang Y."/>
            <person name="Xiao G."/>
            <person name="Zheng P."/>
            <person name="Cen K."/>
            <person name="Zhan S."/>
            <person name="Wang C."/>
        </authorList>
    </citation>
    <scope>NUCLEOTIDE SEQUENCE [LARGE SCALE GENOMIC DNA]</scope>
    <source>
        <strain evidence="4 5">RCEF 2490</strain>
    </source>
</reference>
<dbReference type="GO" id="GO:0005737">
    <property type="term" value="C:cytoplasm"/>
    <property type="evidence" value="ECO:0007669"/>
    <property type="project" value="TreeGrafter"/>
</dbReference>
<dbReference type="InterPro" id="IPR045864">
    <property type="entry name" value="aa-tRNA-synth_II/BPL/LPL"/>
</dbReference>
<feature type="domain" description="BPL/LPL catalytic" evidence="3">
    <location>
        <begin position="422"/>
        <end position="625"/>
    </location>
</feature>
<dbReference type="InterPro" id="IPR029062">
    <property type="entry name" value="Class_I_gatase-like"/>
</dbReference>
<dbReference type="STRING" id="1081109.A0A168F384"/>
<dbReference type="OrthoDB" id="10250105at2759"/>
<dbReference type="Proteomes" id="UP000078544">
    <property type="component" value="Unassembled WGS sequence"/>
</dbReference>
<evidence type="ECO:0000259" key="3">
    <source>
        <dbReference type="PROSITE" id="PS51733"/>
    </source>
</evidence>
<dbReference type="CDD" id="cd16442">
    <property type="entry name" value="BPL"/>
    <property type="match status" value="1"/>
</dbReference>
<dbReference type="NCBIfam" id="TIGR00121">
    <property type="entry name" value="birA_ligase"/>
    <property type="match status" value="1"/>
</dbReference>
<dbReference type="PANTHER" id="PTHR12835">
    <property type="entry name" value="BIOTIN PROTEIN LIGASE"/>
    <property type="match status" value="1"/>
</dbReference>
<dbReference type="CDD" id="cd03144">
    <property type="entry name" value="GATase1_ScBLP_like"/>
    <property type="match status" value="1"/>
</dbReference>
<proteinExistence type="inferred from homology"/>
<dbReference type="InterPro" id="IPR004408">
    <property type="entry name" value="Biotin_CoA_COase_ligase"/>
</dbReference>
<protein>
    <submittedName>
        <fullName evidence="4">Biotin--acetyl-CoA-carboxylase ligase</fullName>
    </submittedName>
</protein>
<sequence length="706" mass="76444">MAPRRLNVLVYIGTGTTSASVRHCLYTLRSLLSPNYAVTPVTEAILLREPWPPTCALLVLPGGADLGYCRVLNGEGNRRIGEYVRRGGAYLGLCAGAYYASGRCEFEVGNAPLEVIGSRELGFFPGTCRGGAFAGFEYQSEKGARAATLRVDRAALKTDGDENDGAGDDGGGGGIEETLTSYYNGGGVFVDAHEVKDRKVEVLASYDDHVDVDGGHEGAAAAVVLCHVGDGRALLSGPHPEFAPVNLTPQPGIPGYADLIDKLRKHDQARFAFLRACLRKLGLEVNSNSSGSDVGGGGDGHATLPKLSTIHLSASECSRVSELLCAWGPVIEKENGEEHIRGETDVFQILTDEDDGLVMADLRPSLPTETDDLQQQGQQQLGETGLIDYAAVTKTLVAHEKALPSTDVTPRFNHKLYYASLERFQRLEDGAEDWGNVLMYGDVVTSTNSLLEGNPRFISKLPTGFTFTASTQVAGRGRGTNVWLAPPGGLMFSTVINHPAYLAASRPVVFLQYIAAIATVEAIQSYDVGYDALPVKLKWPNDIYALDPTKPAASKAYVKIGGILSQCGYCEGSYQIVLGIGINAINPRPTTSLSDLLPPHASPLRLETLLARILTRLESLHAQFRREGFSENLERRYYRHWLHTGQAISLEAEAGARARVLGITRDWGMLKVEETDAEGRGTGRTWTLQSDENSFDFWKGLVRRKQ</sequence>
<evidence type="ECO:0000256" key="1">
    <source>
        <dbReference type="ARBA" id="ARBA00009934"/>
    </source>
</evidence>
<keyword evidence="5" id="KW-1185">Reference proteome</keyword>
<evidence type="ECO:0000256" key="2">
    <source>
        <dbReference type="ARBA" id="ARBA00022598"/>
    </source>
</evidence>
<name>A0A168F384_9HYPO</name>
<evidence type="ECO:0000313" key="5">
    <source>
        <dbReference type="Proteomes" id="UP000078544"/>
    </source>
</evidence>
<organism evidence="4 5">
    <name type="scientific">Moelleriella libera RCEF 2490</name>
    <dbReference type="NCBI Taxonomy" id="1081109"/>
    <lineage>
        <taxon>Eukaryota</taxon>
        <taxon>Fungi</taxon>
        <taxon>Dikarya</taxon>
        <taxon>Ascomycota</taxon>
        <taxon>Pezizomycotina</taxon>
        <taxon>Sordariomycetes</taxon>
        <taxon>Hypocreomycetidae</taxon>
        <taxon>Hypocreales</taxon>
        <taxon>Clavicipitaceae</taxon>
        <taxon>Moelleriella</taxon>
    </lineage>
</organism>
<dbReference type="AlphaFoldDB" id="A0A168F384"/>
<evidence type="ECO:0000313" key="4">
    <source>
        <dbReference type="EMBL" id="KZZ99425.1"/>
    </source>
</evidence>
<dbReference type="SUPFAM" id="SSF55681">
    <property type="entry name" value="Class II aaRS and biotin synthetases"/>
    <property type="match status" value="1"/>
</dbReference>
<dbReference type="Pfam" id="PF03099">
    <property type="entry name" value="BPL_LplA_LipB"/>
    <property type="match status" value="1"/>
</dbReference>
<dbReference type="EMBL" id="AZGY01000003">
    <property type="protein sequence ID" value="KZZ99425.1"/>
    <property type="molecule type" value="Genomic_DNA"/>
</dbReference>
<dbReference type="Gene3D" id="3.30.930.10">
    <property type="entry name" value="Bira Bifunctional Protein, Domain 2"/>
    <property type="match status" value="1"/>
</dbReference>
<keyword evidence="2 4" id="KW-0436">Ligase</keyword>
<dbReference type="PROSITE" id="PS51733">
    <property type="entry name" value="BPL_LPL_CATALYTIC"/>
    <property type="match status" value="1"/>
</dbReference>
<gene>
    <name evidence="4" type="ORF">AAL_01997</name>
</gene>
<dbReference type="PANTHER" id="PTHR12835:SF5">
    <property type="entry name" value="BIOTIN--PROTEIN LIGASE"/>
    <property type="match status" value="1"/>
</dbReference>
<dbReference type="InterPro" id="IPR004143">
    <property type="entry name" value="BPL_LPL_catalytic"/>
</dbReference>
<dbReference type="SUPFAM" id="SSF52317">
    <property type="entry name" value="Class I glutamine amidotransferase-like"/>
    <property type="match status" value="2"/>
</dbReference>
<dbReference type="GO" id="GO:0004077">
    <property type="term" value="F:biotin--[biotin carboxyl-carrier protein] ligase activity"/>
    <property type="evidence" value="ECO:0007669"/>
    <property type="project" value="EnsemblFungi"/>
</dbReference>